<dbReference type="Proteomes" id="UP000664332">
    <property type="component" value="Unassembled WGS sequence"/>
</dbReference>
<feature type="signal peptide" evidence="1">
    <location>
        <begin position="1"/>
        <end position="31"/>
    </location>
</feature>
<proteinExistence type="predicted"/>
<evidence type="ECO:0000313" key="2">
    <source>
        <dbReference type="EMBL" id="MBN9645068.1"/>
    </source>
</evidence>
<name>A0A939IYF6_9CORY</name>
<organism evidence="2 3">
    <name type="scientific">Corynebacterium mendelii</name>
    <dbReference type="NCBI Taxonomy" id="2765362"/>
    <lineage>
        <taxon>Bacteria</taxon>
        <taxon>Bacillati</taxon>
        <taxon>Actinomycetota</taxon>
        <taxon>Actinomycetes</taxon>
        <taxon>Mycobacteriales</taxon>
        <taxon>Corynebacteriaceae</taxon>
        <taxon>Corynebacterium</taxon>
    </lineage>
</organism>
<comment type="caution">
    <text evidence="2">The sequence shown here is derived from an EMBL/GenBank/DDBJ whole genome shotgun (WGS) entry which is preliminary data.</text>
</comment>
<keyword evidence="1" id="KW-0732">Signal</keyword>
<dbReference type="AlphaFoldDB" id="A0A939IYF6"/>
<dbReference type="PROSITE" id="PS51257">
    <property type="entry name" value="PROKAR_LIPOPROTEIN"/>
    <property type="match status" value="1"/>
</dbReference>
<feature type="chain" id="PRO_5037013541" description="META domain-containing protein" evidence="1">
    <location>
        <begin position="32"/>
        <end position="171"/>
    </location>
</feature>
<sequence length="171" mass="17826">MKNQQFFRRATAVAAAAAGLVAAAGCGGGQAALPVTDTTWQITGVYTELDNPPQLPDDTAGKALLVFDGQGMVGNTGCGQFRAATTLRKDTSADQPQRFVVSVTDPVFQPVDCTGAARFFHDRIAGFFSSGQYLLTRDGSRALLLTPAPGPDAQPEDALTRNALRLVAPGG</sequence>
<keyword evidence="3" id="KW-1185">Reference proteome</keyword>
<evidence type="ECO:0008006" key="4">
    <source>
        <dbReference type="Google" id="ProtNLM"/>
    </source>
</evidence>
<evidence type="ECO:0000313" key="3">
    <source>
        <dbReference type="Proteomes" id="UP000664332"/>
    </source>
</evidence>
<reference evidence="2" key="1">
    <citation type="submission" date="2021-03" db="EMBL/GenBank/DDBJ databases">
        <authorList>
            <person name="Sun Q."/>
        </authorList>
    </citation>
    <scope>NUCLEOTIDE SEQUENCE</scope>
    <source>
        <strain evidence="2">CCM 8862</strain>
    </source>
</reference>
<dbReference type="RefSeq" id="WP_207279550.1">
    <property type="nucleotide sequence ID" value="NZ_JAFLEQ010000017.1"/>
</dbReference>
<gene>
    <name evidence="2" type="ORF">JZY06_10685</name>
</gene>
<dbReference type="EMBL" id="JAFLEQ010000017">
    <property type="protein sequence ID" value="MBN9645068.1"/>
    <property type="molecule type" value="Genomic_DNA"/>
</dbReference>
<accession>A0A939IYF6</accession>
<evidence type="ECO:0000256" key="1">
    <source>
        <dbReference type="SAM" id="SignalP"/>
    </source>
</evidence>
<protein>
    <recommendedName>
        <fullName evidence="4">META domain-containing protein</fullName>
    </recommendedName>
</protein>